<sequence length="101" mass="11271">MSPLTISETLIHYFTFVSPDGCLRQGMRSGGQLYSYVASFPAACQNQAYALAYGLSEYGQQVVITDSDNGYNVWKELRSLPQPALNQPETSSIFPTEHRRC</sequence>
<organism evidence="1 2">
    <name type="scientific">Trichocoleus desertorum GB2-A4</name>
    <dbReference type="NCBI Taxonomy" id="2933944"/>
    <lineage>
        <taxon>Bacteria</taxon>
        <taxon>Bacillati</taxon>
        <taxon>Cyanobacteriota</taxon>
        <taxon>Cyanophyceae</taxon>
        <taxon>Leptolyngbyales</taxon>
        <taxon>Trichocoleusaceae</taxon>
        <taxon>Trichocoleus</taxon>
    </lineage>
</organism>
<gene>
    <name evidence="1" type="ORF">NC998_23335</name>
</gene>
<dbReference type="EMBL" id="JAMPKM010000019">
    <property type="protein sequence ID" value="MEP0820042.1"/>
    <property type="molecule type" value="Genomic_DNA"/>
</dbReference>
<protein>
    <submittedName>
        <fullName evidence="1">Uncharacterized protein</fullName>
    </submittedName>
</protein>
<proteinExistence type="predicted"/>
<reference evidence="1 2" key="1">
    <citation type="submission" date="2022-04" db="EMBL/GenBank/DDBJ databases">
        <title>Positive selection, recombination, and allopatry shape intraspecific diversity of widespread and dominant cyanobacteria.</title>
        <authorList>
            <person name="Wei J."/>
            <person name="Shu W."/>
            <person name="Hu C."/>
        </authorList>
    </citation>
    <scope>NUCLEOTIDE SEQUENCE [LARGE SCALE GENOMIC DNA]</scope>
    <source>
        <strain evidence="1 2">GB2-A4</strain>
    </source>
</reference>
<name>A0ABV0JE63_9CYAN</name>
<dbReference type="RefSeq" id="WP_190437083.1">
    <property type="nucleotide sequence ID" value="NZ_JAMPKM010000019.1"/>
</dbReference>
<dbReference type="Proteomes" id="UP001464891">
    <property type="component" value="Unassembled WGS sequence"/>
</dbReference>
<comment type="caution">
    <text evidence="1">The sequence shown here is derived from an EMBL/GenBank/DDBJ whole genome shotgun (WGS) entry which is preliminary data.</text>
</comment>
<evidence type="ECO:0000313" key="1">
    <source>
        <dbReference type="EMBL" id="MEP0820042.1"/>
    </source>
</evidence>
<keyword evidence="2" id="KW-1185">Reference proteome</keyword>
<evidence type="ECO:0000313" key="2">
    <source>
        <dbReference type="Proteomes" id="UP001464891"/>
    </source>
</evidence>
<accession>A0ABV0JE63</accession>